<dbReference type="Gene3D" id="3.20.20.100">
    <property type="entry name" value="NADP-dependent oxidoreductase domain"/>
    <property type="match status" value="1"/>
</dbReference>
<dbReference type="InterPro" id="IPR018170">
    <property type="entry name" value="Aldo/ket_reductase_CS"/>
</dbReference>
<dbReference type="InterPro" id="IPR023210">
    <property type="entry name" value="NADP_OxRdtase_dom"/>
</dbReference>
<accession>A0A067PHM5</accession>
<dbReference type="AlphaFoldDB" id="A0A067PHM5"/>
<organism evidence="5 6">
    <name type="scientific">Jaapia argillacea MUCL 33604</name>
    <dbReference type="NCBI Taxonomy" id="933084"/>
    <lineage>
        <taxon>Eukaryota</taxon>
        <taxon>Fungi</taxon>
        <taxon>Dikarya</taxon>
        <taxon>Basidiomycota</taxon>
        <taxon>Agaricomycotina</taxon>
        <taxon>Agaricomycetes</taxon>
        <taxon>Agaricomycetidae</taxon>
        <taxon>Jaapiales</taxon>
        <taxon>Jaapiaceae</taxon>
        <taxon>Jaapia</taxon>
    </lineage>
</organism>
<evidence type="ECO:0000256" key="3">
    <source>
        <dbReference type="PIRSR" id="PIRSR000097-3"/>
    </source>
</evidence>
<feature type="active site" description="Proton donor" evidence="1">
    <location>
        <position position="55"/>
    </location>
</feature>
<protein>
    <recommendedName>
        <fullName evidence="4">NADP-dependent oxidoreductase domain-containing protein</fullName>
    </recommendedName>
</protein>
<name>A0A067PHM5_9AGAM</name>
<dbReference type="InterPro" id="IPR036812">
    <property type="entry name" value="NAD(P)_OxRdtase_dom_sf"/>
</dbReference>
<sequence length="337" mass="37011">MSSVPYLTLNTGASMPQIGLGCWGGVTEETRAAAADWILNALKLGYRHLDTAWIYGTEVSTGKAIKASGIPREEIFVTTKLPWHHGARVELSIQDSLDRLGLDYVDLYLVHFPQVAAFEGDDNSEPLDSFGDLKVVPSPTFVEVWQQMEKVYASGKAKAIGVSNFSIKNLEILLKTAKIVPAANQVEYAPSSFSPPSLSSLPFLPSGHHTPADLRGRLHPYLQQPDLMAYCSSKGIKVIAYTPTGYGTVRSDPTITSLASKYNVMPAQIILGWHVLRGNAAVPKSSDGERQGANLVIPKLTKEDFETVCKLDRNERLCNKANERGKVYGWTYEQLGW</sequence>
<evidence type="ECO:0000256" key="2">
    <source>
        <dbReference type="PIRSR" id="PIRSR000097-2"/>
    </source>
</evidence>
<dbReference type="PANTHER" id="PTHR11732">
    <property type="entry name" value="ALDO/KETO REDUCTASE"/>
    <property type="match status" value="1"/>
</dbReference>
<dbReference type="InParanoid" id="A0A067PHM5"/>
<reference evidence="6" key="1">
    <citation type="journal article" date="2014" name="Proc. Natl. Acad. Sci. U.S.A.">
        <title>Extensive sampling of basidiomycete genomes demonstrates inadequacy of the white-rot/brown-rot paradigm for wood decay fungi.</title>
        <authorList>
            <person name="Riley R."/>
            <person name="Salamov A.A."/>
            <person name="Brown D.W."/>
            <person name="Nagy L.G."/>
            <person name="Floudas D."/>
            <person name="Held B.W."/>
            <person name="Levasseur A."/>
            <person name="Lombard V."/>
            <person name="Morin E."/>
            <person name="Otillar R."/>
            <person name="Lindquist E.A."/>
            <person name="Sun H."/>
            <person name="LaButti K.M."/>
            <person name="Schmutz J."/>
            <person name="Jabbour D."/>
            <person name="Luo H."/>
            <person name="Baker S.E."/>
            <person name="Pisabarro A.G."/>
            <person name="Walton J.D."/>
            <person name="Blanchette R.A."/>
            <person name="Henrissat B."/>
            <person name="Martin F."/>
            <person name="Cullen D."/>
            <person name="Hibbett D.S."/>
            <person name="Grigoriev I.V."/>
        </authorList>
    </citation>
    <scope>NUCLEOTIDE SEQUENCE [LARGE SCALE GENOMIC DNA]</scope>
    <source>
        <strain evidence="6">MUCL 33604</strain>
    </source>
</reference>
<dbReference type="PROSITE" id="PS00062">
    <property type="entry name" value="ALDOKETO_REDUCTASE_2"/>
    <property type="match status" value="1"/>
</dbReference>
<dbReference type="SUPFAM" id="SSF51430">
    <property type="entry name" value="NAD(P)-linked oxidoreductase"/>
    <property type="match status" value="1"/>
</dbReference>
<dbReference type="Pfam" id="PF00248">
    <property type="entry name" value="Aldo_ket_red"/>
    <property type="match status" value="1"/>
</dbReference>
<dbReference type="EMBL" id="KL197769">
    <property type="protein sequence ID" value="KDQ49936.1"/>
    <property type="molecule type" value="Genomic_DNA"/>
</dbReference>
<feature type="binding site" evidence="2">
    <location>
        <position position="111"/>
    </location>
    <ligand>
        <name>substrate</name>
    </ligand>
</feature>
<dbReference type="PIRSF" id="PIRSF000097">
    <property type="entry name" value="AKR"/>
    <property type="match status" value="1"/>
</dbReference>
<dbReference type="STRING" id="933084.A0A067PHM5"/>
<dbReference type="GO" id="GO:0016491">
    <property type="term" value="F:oxidoreductase activity"/>
    <property type="evidence" value="ECO:0007669"/>
    <property type="project" value="InterPro"/>
</dbReference>
<feature type="site" description="Lowers pKa of active site Tyr" evidence="3">
    <location>
        <position position="80"/>
    </location>
</feature>
<dbReference type="Proteomes" id="UP000027265">
    <property type="component" value="Unassembled WGS sequence"/>
</dbReference>
<dbReference type="OrthoDB" id="416253at2759"/>
<feature type="domain" description="NADP-dependent oxidoreductase" evidence="4">
    <location>
        <begin position="18"/>
        <end position="191"/>
    </location>
</feature>
<proteinExistence type="predicted"/>
<keyword evidence="6" id="KW-1185">Reference proteome</keyword>
<evidence type="ECO:0000256" key="1">
    <source>
        <dbReference type="PIRSR" id="PIRSR000097-1"/>
    </source>
</evidence>
<evidence type="ECO:0000313" key="6">
    <source>
        <dbReference type="Proteomes" id="UP000027265"/>
    </source>
</evidence>
<gene>
    <name evidence="5" type="ORF">JAAARDRAFT_211958</name>
</gene>
<dbReference type="HOGENOM" id="CLU_023205_0_0_1"/>
<dbReference type="CDD" id="cd19071">
    <property type="entry name" value="AKR_AKR1-5-like"/>
    <property type="match status" value="1"/>
</dbReference>
<evidence type="ECO:0000259" key="4">
    <source>
        <dbReference type="Pfam" id="PF00248"/>
    </source>
</evidence>
<evidence type="ECO:0000313" key="5">
    <source>
        <dbReference type="EMBL" id="KDQ49936.1"/>
    </source>
</evidence>
<dbReference type="PRINTS" id="PR00069">
    <property type="entry name" value="ALDKETRDTASE"/>
</dbReference>
<dbReference type="InterPro" id="IPR020471">
    <property type="entry name" value="AKR"/>
</dbReference>